<reference evidence="5 6" key="1">
    <citation type="submission" date="2018-03" db="EMBL/GenBank/DDBJ databases">
        <title>Streptomyces dioscori sp. nov., a novel endophytic actinobacterium isolated from bulbil of Dioscorea bulbifera L.</title>
        <authorList>
            <person name="Zhikuan W."/>
        </authorList>
    </citation>
    <scope>NUCLEOTIDE SEQUENCE [LARGE SCALE GENOMIC DNA]</scope>
    <source>
        <strain evidence="5 6">A217</strain>
    </source>
</reference>
<evidence type="ECO:0000256" key="1">
    <source>
        <dbReference type="ARBA" id="ARBA00022801"/>
    </source>
</evidence>
<comment type="caution">
    <text evidence="5">The sequence shown here is derived from an EMBL/GenBank/DDBJ whole genome shotgun (WGS) entry which is preliminary data.</text>
</comment>
<name>A0A2P8PZ77_9ACTN</name>
<evidence type="ECO:0000259" key="4">
    <source>
        <dbReference type="SMART" id="SM00331"/>
    </source>
</evidence>
<dbReference type="PANTHER" id="PTHR43156">
    <property type="entry name" value="STAGE II SPORULATION PROTEIN E-RELATED"/>
    <property type="match status" value="1"/>
</dbReference>
<organism evidence="5 6">
    <name type="scientific">Streptomyces dioscori</name>
    <dbReference type="NCBI Taxonomy" id="2109333"/>
    <lineage>
        <taxon>Bacteria</taxon>
        <taxon>Bacillati</taxon>
        <taxon>Actinomycetota</taxon>
        <taxon>Actinomycetes</taxon>
        <taxon>Kitasatosporales</taxon>
        <taxon>Streptomycetaceae</taxon>
        <taxon>Streptomyces</taxon>
        <taxon>Streptomyces aurantiacus group</taxon>
    </lineage>
</organism>
<dbReference type="OrthoDB" id="342342at2"/>
<dbReference type="InterPro" id="IPR036457">
    <property type="entry name" value="PPM-type-like_dom_sf"/>
</dbReference>
<proteinExistence type="predicted"/>
<sequence length="422" mass="44448">MPPHRSCCPGRCPVCRRSPARSPSARPAPPVPELWTERVAEGRRHVIGRRAVEQRSPGSAGSQPDKRSGLYPRTRAVIRVLPALLIVAGVAYDVLTPQYFTAAPFLSAASLVAAPLLSLGATVWTGIAGTAAMVLVTLRFAVDASGITEIATVAVVACLAVVINRLVSLGNARLASAHEIAEAAQRAVLPEPAARTGGLDLAVRYVAAQTDALIGGDLYAVQDTPHGVRLVVGDVRGKGMGAVAAVAVVIGAFREAAEQESTLEAVAQRLERSLMREGVRRDSVEVFEGFITAVLAEIPHGAQRVRLVNRGHPGPLLLRGDGTVRTLAAAEPALPLGMGDLGAWPDRAQEEDFLGGSMLLFHTDGLSEARDERGVFFDPVARLSGREFAGPDALLAELVDEVFRYTGGGGTDDMALLAVRRP</sequence>
<evidence type="ECO:0000313" key="5">
    <source>
        <dbReference type="EMBL" id="PSM39307.1"/>
    </source>
</evidence>
<feature type="compositionally biased region" description="Basic and acidic residues" evidence="2">
    <location>
        <begin position="35"/>
        <end position="44"/>
    </location>
</feature>
<evidence type="ECO:0000313" key="6">
    <source>
        <dbReference type="Proteomes" id="UP000240429"/>
    </source>
</evidence>
<dbReference type="SUPFAM" id="SSF81606">
    <property type="entry name" value="PP2C-like"/>
    <property type="match status" value="1"/>
</dbReference>
<feature type="domain" description="PPM-type phosphatase" evidence="4">
    <location>
        <begin position="199"/>
        <end position="421"/>
    </location>
</feature>
<gene>
    <name evidence="5" type="ORF">C6Y14_33260</name>
</gene>
<dbReference type="InterPro" id="IPR052016">
    <property type="entry name" value="Bact_Sigma-Reg"/>
</dbReference>
<protein>
    <recommendedName>
        <fullName evidence="4">PPM-type phosphatase domain-containing protein</fullName>
    </recommendedName>
</protein>
<keyword evidence="1" id="KW-0378">Hydrolase</keyword>
<dbReference type="PANTHER" id="PTHR43156:SF2">
    <property type="entry name" value="STAGE II SPORULATION PROTEIN E"/>
    <property type="match status" value="1"/>
</dbReference>
<dbReference type="EMBL" id="PYBJ01000026">
    <property type="protein sequence ID" value="PSM39307.1"/>
    <property type="molecule type" value="Genomic_DNA"/>
</dbReference>
<dbReference type="InterPro" id="IPR001932">
    <property type="entry name" value="PPM-type_phosphatase-like_dom"/>
</dbReference>
<feature type="transmembrane region" description="Helical" evidence="3">
    <location>
        <begin position="76"/>
        <end position="95"/>
    </location>
</feature>
<dbReference type="Proteomes" id="UP000240429">
    <property type="component" value="Unassembled WGS sequence"/>
</dbReference>
<evidence type="ECO:0000256" key="3">
    <source>
        <dbReference type="SAM" id="Phobius"/>
    </source>
</evidence>
<evidence type="ECO:0000256" key="2">
    <source>
        <dbReference type="SAM" id="MobiDB-lite"/>
    </source>
</evidence>
<dbReference type="SMART" id="SM00331">
    <property type="entry name" value="PP2C_SIG"/>
    <property type="match status" value="1"/>
</dbReference>
<dbReference type="Pfam" id="PF07228">
    <property type="entry name" value="SpoIIE"/>
    <property type="match status" value="1"/>
</dbReference>
<dbReference type="GO" id="GO:0016791">
    <property type="term" value="F:phosphatase activity"/>
    <property type="evidence" value="ECO:0007669"/>
    <property type="project" value="TreeGrafter"/>
</dbReference>
<keyword evidence="3" id="KW-0812">Transmembrane</keyword>
<feature type="region of interest" description="Disordered" evidence="2">
    <location>
        <begin position="15"/>
        <end position="68"/>
    </location>
</feature>
<accession>A0A2P8PZ77</accession>
<dbReference type="AlphaFoldDB" id="A0A2P8PZ77"/>
<keyword evidence="3" id="KW-0472">Membrane</keyword>
<feature type="compositionally biased region" description="Low complexity" evidence="2">
    <location>
        <begin position="15"/>
        <end position="25"/>
    </location>
</feature>
<feature type="transmembrane region" description="Helical" evidence="3">
    <location>
        <begin position="150"/>
        <end position="167"/>
    </location>
</feature>
<keyword evidence="6" id="KW-1185">Reference proteome</keyword>
<dbReference type="Gene3D" id="3.60.40.10">
    <property type="entry name" value="PPM-type phosphatase domain"/>
    <property type="match status" value="1"/>
</dbReference>
<dbReference type="FunFam" id="3.60.40.10:FF:000058">
    <property type="entry name" value="Stage II sporulation protein E"/>
    <property type="match status" value="1"/>
</dbReference>
<keyword evidence="3" id="KW-1133">Transmembrane helix</keyword>
<feature type="transmembrane region" description="Helical" evidence="3">
    <location>
        <begin position="115"/>
        <end position="138"/>
    </location>
</feature>